<proteinExistence type="inferred from homology"/>
<dbReference type="GO" id="GO:0003735">
    <property type="term" value="F:structural constituent of ribosome"/>
    <property type="evidence" value="ECO:0007669"/>
    <property type="project" value="InterPro"/>
</dbReference>
<evidence type="ECO:0000259" key="4">
    <source>
        <dbReference type="Pfam" id="PF03947"/>
    </source>
</evidence>
<dbReference type="EMBL" id="JAYMYQ010000004">
    <property type="protein sequence ID" value="KAK7339556.1"/>
    <property type="molecule type" value="Genomic_DNA"/>
</dbReference>
<comment type="caution">
    <text evidence="5">The sequence shown here is derived from an EMBL/GenBank/DDBJ whole genome shotgun (WGS) entry which is preliminary data.</text>
</comment>
<feature type="domain" description="Large ribosomal subunit protein uL2 C-terminal" evidence="4">
    <location>
        <begin position="50"/>
        <end position="93"/>
    </location>
</feature>
<protein>
    <recommendedName>
        <fullName evidence="4">Large ribosomal subunit protein uL2 C-terminal domain-containing protein</fullName>
    </recommendedName>
</protein>
<dbReference type="GO" id="GO:0002181">
    <property type="term" value="P:cytoplasmic translation"/>
    <property type="evidence" value="ECO:0007669"/>
    <property type="project" value="TreeGrafter"/>
</dbReference>
<keyword evidence="2" id="KW-0689">Ribosomal protein</keyword>
<dbReference type="InterPro" id="IPR008991">
    <property type="entry name" value="Translation_prot_SH3-like_sf"/>
</dbReference>
<keyword evidence="3" id="KW-0687">Ribonucleoprotein</keyword>
<dbReference type="GO" id="GO:0003723">
    <property type="term" value="F:RNA binding"/>
    <property type="evidence" value="ECO:0007669"/>
    <property type="project" value="TreeGrafter"/>
</dbReference>
<dbReference type="Proteomes" id="UP001367508">
    <property type="component" value="Unassembled WGS sequence"/>
</dbReference>
<dbReference type="GO" id="GO:0022625">
    <property type="term" value="C:cytosolic large ribosomal subunit"/>
    <property type="evidence" value="ECO:0007669"/>
    <property type="project" value="TreeGrafter"/>
</dbReference>
<comment type="similarity">
    <text evidence="1">Belongs to the universal ribosomal protein uL2 family.</text>
</comment>
<dbReference type="InterPro" id="IPR022669">
    <property type="entry name" value="Ribosomal_uL2_C"/>
</dbReference>
<evidence type="ECO:0000313" key="6">
    <source>
        <dbReference type="Proteomes" id="UP001367508"/>
    </source>
</evidence>
<dbReference type="Gene3D" id="4.10.950.10">
    <property type="entry name" value="Ribosomal protein L2, domain 3"/>
    <property type="match status" value="1"/>
</dbReference>
<dbReference type="AlphaFoldDB" id="A0AAN9LP87"/>
<evidence type="ECO:0000256" key="2">
    <source>
        <dbReference type="ARBA" id="ARBA00022980"/>
    </source>
</evidence>
<name>A0AAN9LP87_CANGL</name>
<dbReference type="SUPFAM" id="SSF50104">
    <property type="entry name" value="Translation proteins SH3-like domain"/>
    <property type="match status" value="1"/>
</dbReference>
<dbReference type="PANTHER" id="PTHR13691">
    <property type="entry name" value="RIBOSOMAL PROTEIN L2"/>
    <property type="match status" value="1"/>
</dbReference>
<dbReference type="InterPro" id="IPR014726">
    <property type="entry name" value="Ribosomal_uL2_dom3"/>
</dbReference>
<accession>A0AAN9LP87</accession>
<dbReference type="PANTHER" id="PTHR13691:SF67">
    <property type="entry name" value="LARGE RIBOSOMAL SUBUNIT PROTEIN UL2 C-TERMINAL DOMAIN-CONTAINING PROTEIN"/>
    <property type="match status" value="1"/>
</dbReference>
<reference evidence="5 6" key="1">
    <citation type="submission" date="2024-01" db="EMBL/GenBank/DDBJ databases">
        <title>The genomes of 5 underutilized Papilionoideae crops provide insights into root nodulation and disease resistanc.</title>
        <authorList>
            <person name="Jiang F."/>
        </authorList>
    </citation>
    <scope>NUCLEOTIDE SEQUENCE [LARGE SCALE GENOMIC DNA]</scope>
    <source>
        <strain evidence="5">LVBAO_FW01</strain>
        <tissue evidence="5">Leaves</tissue>
    </source>
</reference>
<gene>
    <name evidence="5" type="ORF">VNO77_20230</name>
</gene>
<dbReference type="Pfam" id="PF03947">
    <property type="entry name" value="Ribosomal_L2_C"/>
    <property type="match status" value="1"/>
</dbReference>
<keyword evidence="6" id="KW-1185">Reference proteome</keyword>
<evidence type="ECO:0000313" key="5">
    <source>
        <dbReference type="EMBL" id="KAK7339556.1"/>
    </source>
</evidence>
<organism evidence="5 6">
    <name type="scientific">Canavalia gladiata</name>
    <name type="common">Sword bean</name>
    <name type="synonym">Dolichos gladiatus</name>
    <dbReference type="NCBI Taxonomy" id="3824"/>
    <lineage>
        <taxon>Eukaryota</taxon>
        <taxon>Viridiplantae</taxon>
        <taxon>Streptophyta</taxon>
        <taxon>Embryophyta</taxon>
        <taxon>Tracheophyta</taxon>
        <taxon>Spermatophyta</taxon>
        <taxon>Magnoliopsida</taxon>
        <taxon>eudicotyledons</taxon>
        <taxon>Gunneridae</taxon>
        <taxon>Pentapetalae</taxon>
        <taxon>rosids</taxon>
        <taxon>fabids</taxon>
        <taxon>Fabales</taxon>
        <taxon>Fabaceae</taxon>
        <taxon>Papilionoideae</taxon>
        <taxon>50 kb inversion clade</taxon>
        <taxon>NPAAA clade</taxon>
        <taxon>indigoferoid/millettioid clade</taxon>
        <taxon>Phaseoleae</taxon>
        <taxon>Canavalia</taxon>
    </lineage>
</organism>
<evidence type="ECO:0000256" key="3">
    <source>
        <dbReference type="ARBA" id="ARBA00023274"/>
    </source>
</evidence>
<evidence type="ECO:0000256" key="1">
    <source>
        <dbReference type="ARBA" id="ARBA00005636"/>
    </source>
</evidence>
<dbReference type="InterPro" id="IPR002171">
    <property type="entry name" value="Ribosomal_uL2"/>
</dbReference>
<sequence>MLSSSAIIRRAGQPQLIALQKALKEAMVLTGKAREVTVSFHATLCCLVWLVKLSSGAKKIFPSDCRAMIGQIAGDGRTKKPLLKVGNAYHKFRVKRNC</sequence>